<dbReference type="OrthoDB" id="9766816at2"/>
<feature type="domain" description="FAD-binding" evidence="5">
    <location>
        <begin position="6"/>
        <end position="364"/>
    </location>
</feature>
<dbReference type="Gene3D" id="3.30.9.10">
    <property type="entry name" value="D-Amino Acid Oxidase, subunit A, domain 2"/>
    <property type="match status" value="1"/>
</dbReference>
<keyword evidence="2" id="KW-0285">Flavoprotein</keyword>
<dbReference type="PRINTS" id="PR00420">
    <property type="entry name" value="RNGMNOXGNASE"/>
</dbReference>
<organism evidence="6 7">
    <name type="scientific">Heyndrickxia camelliae</name>
    <dbReference type="NCBI Taxonomy" id="1707093"/>
    <lineage>
        <taxon>Bacteria</taxon>
        <taxon>Bacillati</taxon>
        <taxon>Bacillota</taxon>
        <taxon>Bacilli</taxon>
        <taxon>Bacillales</taxon>
        <taxon>Bacillaceae</taxon>
        <taxon>Heyndrickxia</taxon>
    </lineage>
</organism>
<comment type="cofactor">
    <cofactor evidence="1">
        <name>FAD</name>
        <dbReference type="ChEBI" id="CHEBI:57692"/>
    </cofactor>
</comment>
<dbReference type="InterPro" id="IPR050641">
    <property type="entry name" value="RIFMO-like"/>
</dbReference>
<dbReference type="InterPro" id="IPR002938">
    <property type="entry name" value="FAD-bd"/>
</dbReference>
<keyword evidence="4" id="KW-1133">Transmembrane helix</keyword>
<evidence type="ECO:0000256" key="2">
    <source>
        <dbReference type="ARBA" id="ARBA00022630"/>
    </source>
</evidence>
<keyword evidence="3" id="KW-0274">FAD</keyword>
<dbReference type="Gene3D" id="3.50.50.60">
    <property type="entry name" value="FAD/NAD(P)-binding domain"/>
    <property type="match status" value="1"/>
</dbReference>
<evidence type="ECO:0000256" key="3">
    <source>
        <dbReference type="ARBA" id="ARBA00022827"/>
    </source>
</evidence>
<sequence length="540" mass="59785">MNEKHIPVLIVGGGLVGLSAALFLSHHQVPYLLIERHSNTSIHPRSRGINIRAMEIMRQLGLEEEIRKAGASMKNNLGIVHAETLAQANLTKHLSSPKKIPPILLELMEQAKILSPTDGCKCTQDQIEPVLLNAIHQRGGKTLFNTELIHFQQDENKVTATIRNRINGKKEIIHADYFIAADGANSFIRNRLGIKMPGQSLGHQINMLFEADLSGLLLDGSFSICNIKNSQTEGTLFSVGHSHRFTYHVTYHPEKGESLKDFTNEICIKLIQQAIGLHQIDIKLLSILPWEAAIRVADLFQYGRIFLVGDAAHIMPPTGGFGGSTGIQDAHNLAWKLAAVIKYQASPVLLETYQTERQPIGKFTAEQAGLLANSGVFAIMKKKTDEPPNPADGLLISLAYQYHSSAVITNIDEKFPMTYLVLDGRPGTRAPHVWLERQNQKLSTLDLFGKNFVLLTELESWSETACEVSESIGVPIDTYSIHSKGNLKDINNDWKSHYGISEEGAVLVRPDGFVGWRSINGKENPKQALKLALSQLLCKL</sequence>
<dbReference type="EMBL" id="PIQO01000034">
    <property type="protein sequence ID" value="PKR82614.1"/>
    <property type="molecule type" value="Genomic_DNA"/>
</dbReference>
<keyword evidence="7" id="KW-1185">Reference proteome</keyword>
<comment type="caution">
    <text evidence="6">The sequence shown here is derived from an EMBL/GenBank/DDBJ whole genome shotgun (WGS) entry which is preliminary data.</text>
</comment>
<dbReference type="Proteomes" id="UP000233440">
    <property type="component" value="Unassembled WGS sequence"/>
</dbReference>
<evidence type="ECO:0000259" key="5">
    <source>
        <dbReference type="Pfam" id="PF01494"/>
    </source>
</evidence>
<evidence type="ECO:0000313" key="6">
    <source>
        <dbReference type="EMBL" id="PKR82614.1"/>
    </source>
</evidence>
<dbReference type="Pfam" id="PF21274">
    <property type="entry name" value="Rng_hyd_C"/>
    <property type="match status" value="1"/>
</dbReference>
<dbReference type="GO" id="GO:0016709">
    <property type="term" value="F:oxidoreductase activity, acting on paired donors, with incorporation or reduction of molecular oxygen, NAD(P)H as one donor, and incorporation of one atom of oxygen"/>
    <property type="evidence" value="ECO:0007669"/>
    <property type="project" value="UniProtKB-ARBA"/>
</dbReference>
<dbReference type="SUPFAM" id="SSF51905">
    <property type="entry name" value="FAD/NAD(P)-binding domain"/>
    <property type="match status" value="1"/>
</dbReference>
<gene>
    <name evidence="6" type="ORF">CWO92_23380</name>
</gene>
<dbReference type="GO" id="GO:0071949">
    <property type="term" value="F:FAD binding"/>
    <property type="evidence" value="ECO:0007669"/>
    <property type="project" value="InterPro"/>
</dbReference>
<accession>A0A2N3LDL1</accession>
<feature type="transmembrane region" description="Helical" evidence="4">
    <location>
        <begin position="6"/>
        <end position="24"/>
    </location>
</feature>
<dbReference type="RefSeq" id="WP_101356606.1">
    <property type="nucleotide sequence ID" value="NZ_PIQO01000034.1"/>
</dbReference>
<proteinExistence type="predicted"/>
<evidence type="ECO:0000256" key="1">
    <source>
        <dbReference type="ARBA" id="ARBA00001974"/>
    </source>
</evidence>
<evidence type="ECO:0000313" key="7">
    <source>
        <dbReference type="Proteomes" id="UP000233440"/>
    </source>
</evidence>
<dbReference type="InterPro" id="IPR036188">
    <property type="entry name" value="FAD/NAD-bd_sf"/>
</dbReference>
<evidence type="ECO:0000256" key="4">
    <source>
        <dbReference type="SAM" id="Phobius"/>
    </source>
</evidence>
<protein>
    <recommendedName>
        <fullName evidence="5">FAD-binding domain-containing protein</fullName>
    </recommendedName>
</protein>
<name>A0A2N3LDL1_9BACI</name>
<dbReference type="PANTHER" id="PTHR43004">
    <property type="entry name" value="TRK SYSTEM POTASSIUM UPTAKE PROTEIN"/>
    <property type="match status" value="1"/>
</dbReference>
<dbReference type="Pfam" id="PF01494">
    <property type="entry name" value="FAD_binding_3"/>
    <property type="match status" value="1"/>
</dbReference>
<keyword evidence="4" id="KW-0812">Transmembrane</keyword>
<reference evidence="6 7" key="1">
    <citation type="submission" date="2017-11" db="EMBL/GenBank/DDBJ databases">
        <title>Bacillus camelliae sp. nov., isolated from pu'er tea.</title>
        <authorList>
            <person name="Niu L."/>
        </authorList>
    </citation>
    <scope>NUCLEOTIDE SEQUENCE [LARGE SCALE GENOMIC DNA]</scope>
    <source>
        <strain evidence="6 7">7578-1</strain>
    </source>
</reference>
<dbReference type="AlphaFoldDB" id="A0A2N3LDL1"/>
<dbReference type="PANTHER" id="PTHR43004:SF19">
    <property type="entry name" value="BINDING MONOOXYGENASE, PUTATIVE (JCVI)-RELATED"/>
    <property type="match status" value="1"/>
</dbReference>
<keyword evidence="4" id="KW-0472">Membrane</keyword>
<dbReference type="Gene3D" id="3.40.30.120">
    <property type="match status" value="1"/>
</dbReference>